<evidence type="ECO:0000259" key="1">
    <source>
        <dbReference type="Pfam" id="PF25754"/>
    </source>
</evidence>
<keyword evidence="4" id="KW-1185">Reference proteome</keyword>
<dbReference type="AlphaFoldDB" id="Q2NW81"/>
<gene>
    <name evidence="2" type="ordered locus">SG0319</name>
    <name evidence="3" type="ORF">SGGMMB4_00778</name>
</gene>
<reference evidence="3 5" key="2">
    <citation type="submission" date="2015-05" db="EMBL/GenBank/DDBJ databases">
        <authorList>
            <person name="Goodhead I."/>
        </authorList>
    </citation>
    <scope>NUCLEOTIDE SEQUENCE [LARGE SCALE GENOMIC DNA]</scope>
    <source>
        <strain evidence="3">B4</strain>
        <strain evidence="5">morsitans</strain>
    </source>
</reference>
<protein>
    <recommendedName>
        <fullName evidence="1">Gp11 C-terminal domain-containing protein</fullName>
    </recommendedName>
</protein>
<dbReference type="InterPro" id="IPR057850">
    <property type="entry name" value="Gp11_C"/>
</dbReference>
<dbReference type="RefSeq" id="WP_011410182.1">
    <property type="nucleotide sequence ID" value="NC_007712.1"/>
</dbReference>
<dbReference type="HOGENOM" id="CLU_1522933_0_0_6"/>
<dbReference type="EMBL" id="AP008232">
    <property type="protein sequence ID" value="BAE73594.1"/>
    <property type="molecule type" value="Genomic_DNA"/>
</dbReference>
<reference evidence="2 4" key="1">
    <citation type="journal article" date="2006" name="Genome Res.">
        <title>Massive genome erosion and functional adaptations provide insights into the symbiotic lifestyle of Sodalis glossinidius in the tsetse host.</title>
        <authorList>
            <person name="Toh H."/>
            <person name="Weiss B.L."/>
            <person name="Perkin S.A.H."/>
            <person name="Yamashita A."/>
            <person name="Oshima K."/>
            <person name="Hattori M."/>
            <person name="Aksoy S."/>
        </authorList>
    </citation>
    <scope>NUCLEOTIDE SEQUENCE [LARGE SCALE GENOMIC DNA]</scope>
    <source>
        <strain evidence="4">morsitans</strain>
        <strain evidence="2">Morsitans</strain>
    </source>
</reference>
<dbReference type="eggNOG" id="ENOG5032ZD2">
    <property type="taxonomic scope" value="Bacteria"/>
</dbReference>
<dbReference type="KEGG" id="sgl:SG0319"/>
<organism evidence="2 4">
    <name type="scientific">Sodalis glossinidius (strain morsitans)</name>
    <dbReference type="NCBI Taxonomy" id="343509"/>
    <lineage>
        <taxon>Bacteria</taxon>
        <taxon>Pseudomonadati</taxon>
        <taxon>Pseudomonadota</taxon>
        <taxon>Gammaproteobacteria</taxon>
        <taxon>Enterobacterales</taxon>
        <taxon>Bruguierivoracaceae</taxon>
        <taxon>Sodalis</taxon>
    </lineage>
</organism>
<evidence type="ECO:0000313" key="2">
    <source>
        <dbReference type="EMBL" id="BAE73594.1"/>
    </source>
</evidence>
<evidence type="ECO:0000313" key="5">
    <source>
        <dbReference type="Proteomes" id="UP000245838"/>
    </source>
</evidence>
<dbReference type="Pfam" id="PF25754">
    <property type="entry name" value="Gp11_C"/>
    <property type="match status" value="1"/>
</dbReference>
<evidence type="ECO:0000313" key="4">
    <source>
        <dbReference type="Proteomes" id="UP000001932"/>
    </source>
</evidence>
<proteinExistence type="predicted"/>
<sequence>MSNIVMKQVLEQLHLTPRLTCSDLAQRTGFKPGELIDMLRRAVLDGVLTELNGFYALGSPTTSPRPGYPWVEGRLLPDWVALLAIGAKGCEQVCVVAETQDWAQKKDGVPAFMLAYLTLSPTRCRCASSGQNISAQVLRYLPFDPTPVSRR</sequence>
<dbReference type="Proteomes" id="UP000245838">
    <property type="component" value="Chromosome sggmmb4_Chromosome"/>
</dbReference>
<dbReference type="BioCyc" id="SGLO343509:SGP1_RS02935-MONOMER"/>
<feature type="domain" description="Gp11 C-terminal" evidence="1">
    <location>
        <begin position="69"/>
        <end position="147"/>
    </location>
</feature>
<dbReference type="EMBL" id="LN854557">
    <property type="protein sequence ID" value="CRL43980.1"/>
    <property type="molecule type" value="Genomic_DNA"/>
</dbReference>
<dbReference type="STRING" id="343509.SG0319"/>
<dbReference type="Proteomes" id="UP000001932">
    <property type="component" value="Chromosome"/>
</dbReference>
<accession>Q2NW81</accession>
<name>Q2NW81_SODGM</name>
<evidence type="ECO:0000313" key="3">
    <source>
        <dbReference type="EMBL" id="CRL43980.1"/>
    </source>
</evidence>